<protein>
    <recommendedName>
        <fullName evidence="14">Peptidase M13 C-terminal domain-containing protein</fullName>
    </recommendedName>
</protein>
<dbReference type="SUPFAM" id="SSF55486">
    <property type="entry name" value="Metalloproteases ('zincins'), catalytic domain"/>
    <property type="match status" value="1"/>
</dbReference>
<feature type="coiled-coil region" evidence="8">
    <location>
        <begin position="11"/>
        <end position="45"/>
    </location>
</feature>
<sequence length="910" mass="105634">MENEQISKFEYAHLEKCMIELERQADELQENRRRLQEELVVERILNELRIEVELLEGFYEKQSELDGSGECDGSGEYDPTPIQNQTRISREIKDAQQSACSFFEVRHGHRHAQRETRSHSPQTDPEADIDWLDDMTSHKKQSSYPQKSKSPTPGFSRCGLDDELGFDPFVESAKGLADLLREESEDYPSSVFGGRLFGASKSTEFIVTIVQPTTSTSCSRVRCCFSTRITTRASTAATIGCILITSVIISSTFSPSELLNPLQNFWKSTVVHFAIVFLLYAKNQGYIKNDQVTPSVRPHIHEEPNTNPEIQDEIKIEQEKSKEETVCRTRECIRLGDLMKSLMNPKVDPCNDFYESICGNYPRNGETEIIEREKNDYNKLLKFMTSYKGKTRSEKIAKTVWEKCMEDSESRFQLDMSFWSDSKNHSLTDYLIEAVKVNPINTGFLKNKIYMRRNTAKNSKYLYLSISQDLEKNSRMGKYFEILYAQSKISERSKIMKLSDAKKIIKFIDLEKYVKGLLPEEYRGQKNEGEYEVEINSLIILEKIVGMVGIDHVKQVLRDKWKSTINKYLVNPEFEECFKEMNKLFPGTLATIFVKEFVGDKNLEKADQLFKDLQEVFTEMINENTWMDQKLKDVLKQEVMEIKSSIGIPDEHKTQDKIDKMYSKIGEDYEKQHYLTLIRNILKMNSEGTFLRISRKEELSYLGSTMKFNVNYFRPNHRTSISPVLLKFPYLDEYLPEWNNFATLGYLLGHEIGHSFDAEDFYKNPMGTDIKISSKIKKIFQERIDCLIQKYNKYQFTDGSFSNGTLTQIEDSADMIGFNLAYRLFKKANNNEKLPSLEKYSVEQQYFHRLGYIWCSAEMSKSIESAKKDTHSLGKFRINGMMSNSKEFAKAFNCPKNSPMNPEKKCPLYK</sequence>
<keyword evidence="5" id="KW-0378">Hydrolase</keyword>
<dbReference type="GO" id="GO:0004222">
    <property type="term" value="F:metalloendopeptidase activity"/>
    <property type="evidence" value="ECO:0007669"/>
    <property type="project" value="InterPro"/>
</dbReference>
<keyword evidence="7" id="KW-0482">Metalloprotease</keyword>
<dbReference type="InterPro" id="IPR024079">
    <property type="entry name" value="MetalloPept_cat_dom_sf"/>
</dbReference>
<evidence type="ECO:0000313" key="13">
    <source>
        <dbReference type="Proteomes" id="UP001152747"/>
    </source>
</evidence>
<keyword evidence="13" id="KW-1185">Reference proteome</keyword>
<feature type="region of interest" description="Disordered" evidence="9">
    <location>
        <begin position="110"/>
        <end position="129"/>
    </location>
</feature>
<keyword evidence="3" id="KW-0645">Protease</keyword>
<dbReference type="OrthoDB" id="6475849at2759"/>
<evidence type="ECO:0000256" key="7">
    <source>
        <dbReference type="ARBA" id="ARBA00023049"/>
    </source>
</evidence>
<dbReference type="PANTHER" id="PTHR11733:SF208">
    <property type="entry name" value="PEPTIDASE M13 C-TERMINAL DOMAIN-CONTAINING PROTEIN"/>
    <property type="match status" value="1"/>
</dbReference>
<dbReference type="Pfam" id="PF01431">
    <property type="entry name" value="Peptidase_M13"/>
    <property type="match status" value="1"/>
</dbReference>
<dbReference type="AlphaFoldDB" id="A0A9P1MWJ0"/>
<evidence type="ECO:0000259" key="10">
    <source>
        <dbReference type="Pfam" id="PF01431"/>
    </source>
</evidence>
<evidence type="ECO:0000256" key="1">
    <source>
        <dbReference type="ARBA" id="ARBA00001947"/>
    </source>
</evidence>
<comment type="caution">
    <text evidence="12">The sequence shown here is derived from an EMBL/GenBank/DDBJ whole genome shotgun (WGS) entry which is preliminary data.</text>
</comment>
<dbReference type="InterPro" id="IPR000718">
    <property type="entry name" value="Peptidase_M13"/>
</dbReference>
<evidence type="ECO:0000256" key="4">
    <source>
        <dbReference type="ARBA" id="ARBA00022723"/>
    </source>
</evidence>
<dbReference type="CDD" id="cd08662">
    <property type="entry name" value="M13"/>
    <property type="match status" value="1"/>
</dbReference>
<feature type="domain" description="Peptidase M13 N-terminal" evidence="11">
    <location>
        <begin position="493"/>
        <end position="649"/>
    </location>
</feature>
<dbReference type="EMBL" id="CANHGI010000002">
    <property type="protein sequence ID" value="CAI5442899.1"/>
    <property type="molecule type" value="Genomic_DNA"/>
</dbReference>
<dbReference type="InterPro" id="IPR042089">
    <property type="entry name" value="Peptidase_M13_dom_2"/>
</dbReference>
<evidence type="ECO:0000256" key="5">
    <source>
        <dbReference type="ARBA" id="ARBA00022801"/>
    </source>
</evidence>
<keyword evidence="4" id="KW-0479">Metal-binding</keyword>
<dbReference type="GO" id="GO:0046872">
    <property type="term" value="F:metal ion binding"/>
    <property type="evidence" value="ECO:0007669"/>
    <property type="project" value="UniProtKB-KW"/>
</dbReference>
<evidence type="ECO:0000256" key="9">
    <source>
        <dbReference type="SAM" id="MobiDB-lite"/>
    </source>
</evidence>
<comment type="similarity">
    <text evidence="2">Belongs to the peptidase M13 family.</text>
</comment>
<reference evidence="12" key="1">
    <citation type="submission" date="2022-11" db="EMBL/GenBank/DDBJ databases">
        <authorList>
            <person name="Kikuchi T."/>
        </authorList>
    </citation>
    <scope>NUCLEOTIDE SEQUENCE</scope>
    <source>
        <strain evidence="12">PS1010</strain>
    </source>
</reference>
<evidence type="ECO:0000256" key="3">
    <source>
        <dbReference type="ARBA" id="ARBA00022670"/>
    </source>
</evidence>
<evidence type="ECO:0000313" key="12">
    <source>
        <dbReference type="EMBL" id="CAI5442899.1"/>
    </source>
</evidence>
<dbReference type="InterPro" id="IPR018497">
    <property type="entry name" value="Peptidase_M13_C"/>
</dbReference>
<feature type="domain" description="Peptidase M13 C-terminal" evidence="10">
    <location>
        <begin position="719"/>
        <end position="907"/>
    </location>
</feature>
<dbReference type="PROSITE" id="PS51885">
    <property type="entry name" value="NEPRILYSIN"/>
    <property type="match status" value="1"/>
</dbReference>
<evidence type="ECO:0000256" key="6">
    <source>
        <dbReference type="ARBA" id="ARBA00022833"/>
    </source>
</evidence>
<dbReference type="Gene3D" id="3.40.390.10">
    <property type="entry name" value="Collagenase (Catalytic Domain)"/>
    <property type="match status" value="2"/>
</dbReference>
<gene>
    <name evidence="12" type="ORF">CAMP_LOCUS5536</name>
</gene>
<organism evidence="12 13">
    <name type="scientific">Caenorhabditis angaria</name>
    <dbReference type="NCBI Taxonomy" id="860376"/>
    <lineage>
        <taxon>Eukaryota</taxon>
        <taxon>Metazoa</taxon>
        <taxon>Ecdysozoa</taxon>
        <taxon>Nematoda</taxon>
        <taxon>Chromadorea</taxon>
        <taxon>Rhabditida</taxon>
        <taxon>Rhabditina</taxon>
        <taxon>Rhabditomorpha</taxon>
        <taxon>Rhabditoidea</taxon>
        <taxon>Rhabditidae</taxon>
        <taxon>Peloderinae</taxon>
        <taxon>Caenorhabditis</taxon>
    </lineage>
</organism>
<dbReference type="GO" id="GO:0016485">
    <property type="term" value="P:protein processing"/>
    <property type="evidence" value="ECO:0007669"/>
    <property type="project" value="TreeGrafter"/>
</dbReference>
<evidence type="ECO:0000256" key="8">
    <source>
        <dbReference type="SAM" id="Coils"/>
    </source>
</evidence>
<name>A0A9P1MWJ0_9PELO</name>
<evidence type="ECO:0000259" key="11">
    <source>
        <dbReference type="Pfam" id="PF05649"/>
    </source>
</evidence>
<dbReference type="GO" id="GO:0005886">
    <property type="term" value="C:plasma membrane"/>
    <property type="evidence" value="ECO:0007669"/>
    <property type="project" value="TreeGrafter"/>
</dbReference>
<comment type="cofactor">
    <cofactor evidence="1">
        <name>Zn(2+)</name>
        <dbReference type="ChEBI" id="CHEBI:29105"/>
    </cofactor>
</comment>
<accession>A0A9P1MWJ0</accession>
<dbReference type="Gene3D" id="1.10.1380.10">
    <property type="entry name" value="Neutral endopeptidase , domain2"/>
    <property type="match status" value="1"/>
</dbReference>
<keyword evidence="8" id="KW-0175">Coiled coil</keyword>
<proteinExistence type="inferred from homology"/>
<dbReference type="Pfam" id="PF05649">
    <property type="entry name" value="Peptidase_M13_N"/>
    <property type="match status" value="1"/>
</dbReference>
<dbReference type="Proteomes" id="UP001152747">
    <property type="component" value="Unassembled WGS sequence"/>
</dbReference>
<keyword evidence="6" id="KW-0862">Zinc</keyword>
<evidence type="ECO:0008006" key="14">
    <source>
        <dbReference type="Google" id="ProtNLM"/>
    </source>
</evidence>
<dbReference type="InterPro" id="IPR008753">
    <property type="entry name" value="Peptidase_M13_N"/>
</dbReference>
<evidence type="ECO:0000256" key="2">
    <source>
        <dbReference type="ARBA" id="ARBA00007357"/>
    </source>
</evidence>
<dbReference type="PANTHER" id="PTHR11733">
    <property type="entry name" value="ZINC METALLOPROTEASE FAMILY M13 NEPRILYSIN-RELATED"/>
    <property type="match status" value="1"/>
</dbReference>